<dbReference type="InterPro" id="IPR001079">
    <property type="entry name" value="Galectin_CRD"/>
</dbReference>
<reference evidence="5" key="1">
    <citation type="submission" date="2019-09" db="UniProtKB">
        <authorList>
            <consortium name="WormBaseParasite"/>
        </authorList>
    </citation>
    <scope>IDENTIFICATION</scope>
</reference>
<proteinExistence type="predicted"/>
<dbReference type="Proteomes" id="UP000050761">
    <property type="component" value="Unassembled WGS sequence"/>
</dbReference>
<dbReference type="PANTHER" id="PTHR11346">
    <property type="entry name" value="GALECTIN"/>
    <property type="match status" value="1"/>
</dbReference>
<evidence type="ECO:0000313" key="4">
    <source>
        <dbReference type="Proteomes" id="UP000050761"/>
    </source>
</evidence>
<keyword evidence="1 2" id="KW-0430">Lectin</keyword>
<sequence>LSQQPSPSMNSFARAARSTFMARSITETISRFLLLIPEIHFDYLKTSSITPFRDFSVELLSGPHIVLHVNFRFHHEHEVVMNSASHGSWGEEVGFRRALTSLQFDHMRSLIPEVVNSFQIEVNDQLLAHYKHRFPMESVQALGLKGDFSVEKVEFHDFDIGIGQFPNSP</sequence>
<dbReference type="AlphaFoldDB" id="A0A183FUQ3"/>
<evidence type="ECO:0000259" key="3">
    <source>
        <dbReference type="PROSITE" id="PS51304"/>
    </source>
</evidence>
<accession>A0A183FUQ3</accession>
<dbReference type="SUPFAM" id="SSF49899">
    <property type="entry name" value="Concanavalin A-like lectins/glucanases"/>
    <property type="match status" value="1"/>
</dbReference>
<evidence type="ECO:0000313" key="5">
    <source>
        <dbReference type="WBParaSite" id="HPBE_0001195101-mRNA-1"/>
    </source>
</evidence>
<dbReference type="WBParaSite" id="HPBE_0001195101-mRNA-1">
    <property type="protein sequence ID" value="HPBE_0001195101-mRNA-1"/>
    <property type="gene ID" value="HPBE_0001195101"/>
</dbReference>
<dbReference type="Pfam" id="PF00337">
    <property type="entry name" value="Gal-bind_lectin"/>
    <property type="match status" value="1"/>
</dbReference>
<name>A0A183FUQ3_HELPZ</name>
<dbReference type="SMART" id="SM00276">
    <property type="entry name" value="GLECT"/>
    <property type="match status" value="1"/>
</dbReference>
<dbReference type="InterPro" id="IPR044156">
    <property type="entry name" value="Galectin-like"/>
</dbReference>
<evidence type="ECO:0000256" key="1">
    <source>
        <dbReference type="ARBA" id="ARBA00022734"/>
    </source>
</evidence>
<dbReference type="GO" id="GO:0016936">
    <property type="term" value="F:galactoside binding"/>
    <property type="evidence" value="ECO:0007669"/>
    <property type="project" value="TreeGrafter"/>
</dbReference>
<feature type="domain" description="Galectin" evidence="3">
    <location>
        <begin position="30"/>
        <end position="156"/>
    </location>
</feature>
<organism evidence="4 5">
    <name type="scientific">Heligmosomoides polygyrus</name>
    <name type="common">Parasitic roundworm</name>
    <dbReference type="NCBI Taxonomy" id="6339"/>
    <lineage>
        <taxon>Eukaryota</taxon>
        <taxon>Metazoa</taxon>
        <taxon>Ecdysozoa</taxon>
        <taxon>Nematoda</taxon>
        <taxon>Chromadorea</taxon>
        <taxon>Rhabditida</taxon>
        <taxon>Rhabditina</taxon>
        <taxon>Rhabditomorpha</taxon>
        <taxon>Strongyloidea</taxon>
        <taxon>Heligmosomidae</taxon>
        <taxon>Heligmosomoides</taxon>
    </lineage>
</organism>
<evidence type="ECO:0000256" key="2">
    <source>
        <dbReference type="RuleBase" id="RU102079"/>
    </source>
</evidence>
<dbReference type="Gene3D" id="2.60.120.200">
    <property type="match status" value="1"/>
</dbReference>
<dbReference type="SMART" id="SM00908">
    <property type="entry name" value="Gal-bind_lectin"/>
    <property type="match status" value="1"/>
</dbReference>
<dbReference type="PANTHER" id="PTHR11346:SF174">
    <property type="entry name" value="GALAPTIN LEC-8-RELATED"/>
    <property type="match status" value="1"/>
</dbReference>
<dbReference type="InterPro" id="IPR013320">
    <property type="entry name" value="ConA-like_dom_sf"/>
</dbReference>
<dbReference type="GO" id="GO:0030246">
    <property type="term" value="F:carbohydrate binding"/>
    <property type="evidence" value="ECO:0007669"/>
    <property type="project" value="UniProtKB-UniRule"/>
</dbReference>
<dbReference type="PROSITE" id="PS51304">
    <property type="entry name" value="GALECTIN"/>
    <property type="match status" value="1"/>
</dbReference>
<keyword evidence="4" id="KW-1185">Reference proteome</keyword>
<protein>
    <recommendedName>
        <fullName evidence="2">Galectin</fullName>
    </recommendedName>
</protein>